<dbReference type="FunCoup" id="A0A200QND0">
    <property type="interactions" value="248"/>
</dbReference>
<dbReference type="Pfam" id="PF00010">
    <property type="entry name" value="HLH"/>
    <property type="match status" value="1"/>
</dbReference>
<feature type="domain" description="BHLH" evidence="6">
    <location>
        <begin position="168"/>
        <end position="218"/>
    </location>
</feature>
<sequence>MDPSTLINETSFPSANPSSFSLSEIWPFQLPGSSSGVGESSGGLGLRRGQFGQNLGGFGEIGIGNRDVSVDESTVTEQSGRSGSGGRKKRRDLASVSEDESKLVSTSSGNEMNDSDGKRPKVSESRNGVSKAEADASSGFGNKPAEQSAQPSEPPKQDYIHVRARRGQATDSHSLAERARREKISERMKILQDLVPGCNKVIGKALVLDEIINYIQSLQRQVEFLSMKLEAVNSRVTPTIDGFPPKDTFDSAGMTFVSQGASEFGQGSPPEWLHMQVGGGFERAT</sequence>
<keyword evidence="8" id="KW-1185">Reference proteome</keyword>
<dbReference type="AlphaFoldDB" id="A0A200QND0"/>
<dbReference type="FunFam" id="4.10.280.10:FF:000002">
    <property type="entry name" value="Basic helix-loop-helix transcription factor"/>
    <property type="match status" value="1"/>
</dbReference>
<name>A0A200QND0_MACCD</name>
<dbReference type="GO" id="GO:0046983">
    <property type="term" value="F:protein dimerization activity"/>
    <property type="evidence" value="ECO:0007669"/>
    <property type="project" value="InterPro"/>
</dbReference>
<dbReference type="InterPro" id="IPR011598">
    <property type="entry name" value="bHLH_dom"/>
</dbReference>
<gene>
    <name evidence="7" type="ORF">BVC80_8763g12</name>
</gene>
<feature type="compositionally biased region" description="Basic and acidic residues" evidence="5">
    <location>
        <begin position="115"/>
        <end position="124"/>
    </location>
</feature>
<accession>A0A200QND0</accession>
<evidence type="ECO:0000313" key="8">
    <source>
        <dbReference type="Proteomes" id="UP000195402"/>
    </source>
</evidence>
<dbReference type="PROSITE" id="PS50888">
    <property type="entry name" value="BHLH"/>
    <property type="match status" value="1"/>
</dbReference>
<reference evidence="7 8" key="1">
    <citation type="journal article" date="2017" name="Mol. Plant">
        <title>The Genome of Medicinal Plant Macleaya cordata Provides New Insights into Benzylisoquinoline Alkaloids Metabolism.</title>
        <authorList>
            <person name="Liu X."/>
            <person name="Liu Y."/>
            <person name="Huang P."/>
            <person name="Ma Y."/>
            <person name="Qing Z."/>
            <person name="Tang Q."/>
            <person name="Cao H."/>
            <person name="Cheng P."/>
            <person name="Zheng Y."/>
            <person name="Yuan Z."/>
            <person name="Zhou Y."/>
            <person name="Liu J."/>
            <person name="Tang Z."/>
            <person name="Zhuo Y."/>
            <person name="Zhang Y."/>
            <person name="Yu L."/>
            <person name="Huang J."/>
            <person name="Yang P."/>
            <person name="Peng Q."/>
            <person name="Zhang J."/>
            <person name="Jiang W."/>
            <person name="Zhang Z."/>
            <person name="Lin K."/>
            <person name="Ro D.K."/>
            <person name="Chen X."/>
            <person name="Xiong X."/>
            <person name="Shang Y."/>
            <person name="Huang S."/>
            <person name="Zeng J."/>
        </authorList>
    </citation>
    <scope>NUCLEOTIDE SEQUENCE [LARGE SCALE GENOMIC DNA]</scope>
    <source>
        <strain evidence="8">cv. BLH2017</strain>
        <tissue evidence="7">Root</tissue>
    </source>
</reference>
<dbReference type="InterPro" id="IPR024097">
    <property type="entry name" value="bHLH_ZIP_TF"/>
</dbReference>
<dbReference type="PANTHER" id="PTHR12565:SF321">
    <property type="entry name" value="TRANSCRIPTION FACTOR BHLH089"/>
    <property type="match status" value="1"/>
</dbReference>
<feature type="region of interest" description="Disordered" evidence="5">
    <location>
        <begin position="25"/>
        <end position="156"/>
    </location>
</feature>
<dbReference type="Gene3D" id="4.10.280.10">
    <property type="entry name" value="Helix-loop-helix DNA-binding domain"/>
    <property type="match status" value="1"/>
</dbReference>
<evidence type="ECO:0000313" key="7">
    <source>
        <dbReference type="EMBL" id="OVA11947.1"/>
    </source>
</evidence>
<comment type="caution">
    <text evidence="7">The sequence shown here is derived from an EMBL/GenBank/DDBJ whole genome shotgun (WGS) entry which is preliminary data.</text>
</comment>
<evidence type="ECO:0000256" key="1">
    <source>
        <dbReference type="ARBA" id="ARBA00004123"/>
    </source>
</evidence>
<evidence type="ECO:0000259" key="6">
    <source>
        <dbReference type="PROSITE" id="PS50888"/>
    </source>
</evidence>
<dbReference type="GO" id="GO:0003700">
    <property type="term" value="F:DNA-binding transcription factor activity"/>
    <property type="evidence" value="ECO:0007669"/>
    <property type="project" value="TreeGrafter"/>
</dbReference>
<keyword evidence="2" id="KW-0805">Transcription regulation</keyword>
<dbReference type="InterPro" id="IPR036638">
    <property type="entry name" value="HLH_DNA-bd_sf"/>
</dbReference>
<protein>
    <submittedName>
        <fullName evidence="7">Myc-type</fullName>
    </submittedName>
</protein>
<feature type="compositionally biased region" description="Polar residues" evidence="5">
    <location>
        <begin position="103"/>
        <end position="112"/>
    </location>
</feature>
<organism evidence="7 8">
    <name type="scientific">Macleaya cordata</name>
    <name type="common">Five-seeded plume-poppy</name>
    <name type="synonym">Bocconia cordata</name>
    <dbReference type="NCBI Taxonomy" id="56857"/>
    <lineage>
        <taxon>Eukaryota</taxon>
        <taxon>Viridiplantae</taxon>
        <taxon>Streptophyta</taxon>
        <taxon>Embryophyta</taxon>
        <taxon>Tracheophyta</taxon>
        <taxon>Spermatophyta</taxon>
        <taxon>Magnoliopsida</taxon>
        <taxon>Ranunculales</taxon>
        <taxon>Papaveraceae</taxon>
        <taxon>Papaveroideae</taxon>
        <taxon>Macleaya</taxon>
    </lineage>
</organism>
<dbReference type="CDD" id="cd18919">
    <property type="entry name" value="bHLH_AtBPE_like"/>
    <property type="match status" value="1"/>
</dbReference>
<comment type="subcellular location">
    <subcellularLocation>
        <location evidence="1">Nucleus</location>
    </subcellularLocation>
</comment>
<keyword evidence="4" id="KW-0539">Nucleus</keyword>
<dbReference type="InParanoid" id="A0A200QND0"/>
<dbReference type="SMART" id="SM00353">
    <property type="entry name" value="HLH"/>
    <property type="match status" value="1"/>
</dbReference>
<evidence type="ECO:0000256" key="4">
    <source>
        <dbReference type="ARBA" id="ARBA00023242"/>
    </source>
</evidence>
<proteinExistence type="predicted"/>
<dbReference type="EMBL" id="MVGT01001456">
    <property type="protein sequence ID" value="OVA11947.1"/>
    <property type="molecule type" value="Genomic_DNA"/>
</dbReference>
<evidence type="ECO:0000256" key="2">
    <source>
        <dbReference type="ARBA" id="ARBA00023015"/>
    </source>
</evidence>
<dbReference type="GO" id="GO:0005634">
    <property type="term" value="C:nucleus"/>
    <property type="evidence" value="ECO:0007669"/>
    <property type="project" value="UniProtKB-SubCell"/>
</dbReference>
<evidence type="ECO:0000256" key="3">
    <source>
        <dbReference type="ARBA" id="ARBA00023163"/>
    </source>
</evidence>
<dbReference type="Proteomes" id="UP000195402">
    <property type="component" value="Unassembled WGS sequence"/>
</dbReference>
<dbReference type="OMA" id="QGSHPEW"/>
<evidence type="ECO:0000256" key="5">
    <source>
        <dbReference type="SAM" id="MobiDB-lite"/>
    </source>
</evidence>
<dbReference type="PANTHER" id="PTHR12565">
    <property type="entry name" value="STEROL REGULATORY ELEMENT-BINDING PROTEIN"/>
    <property type="match status" value="1"/>
</dbReference>
<dbReference type="SUPFAM" id="SSF47459">
    <property type="entry name" value="HLH, helix-loop-helix DNA-binding domain"/>
    <property type="match status" value="1"/>
</dbReference>
<dbReference type="OrthoDB" id="678327at2759"/>
<keyword evidence="3" id="KW-0804">Transcription</keyword>